<sequence>MAEHFFFSSWISPSHSSHSIEPIWTFPAFGWIGVQIFFVLSGFVISYTASGATAFKFLSSRIVRLVPAAWICSTITLLVIFYSGDPPVGVALKRWVAALTFFPKPPYIDKVYWTLGLEIFFYFEIFILLAVNKFKYVEWLSVFIAAISCTFWLLFYTVKPEFIDEIYRSREFSIMLVQHGCFFSLGITFWLCIHKITPARIVLIGMCISAGIGQIISEHHGQPDVAGINQTPALAIFVWLLSMCLMLASIYWRDAIKPANWIRTIGLMTYPLYLVHDLLGVEIIKRIIGIGPILSVCVAMALCIALSWLITATLEKRLQKFFRILLDEQRARSRISVPFLFTKSTPPFS</sequence>
<dbReference type="PANTHER" id="PTHR23028">
    <property type="entry name" value="ACETYLTRANSFERASE"/>
    <property type="match status" value="1"/>
</dbReference>
<organism evidence="3 4">
    <name type="scientific">Novosphingobium beihaiensis</name>
    <dbReference type="NCBI Taxonomy" id="2930389"/>
    <lineage>
        <taxon>Bacteria</taxon>
        <taxon>Pseudomonadati</taxon>
        <taxon>Pseudomonadota</taxon>
        <taxon>Alphaproteobacteria</taxon>
        <taxon>Sphingomonadales</taxon>
        <taxon>Sphingomonadaceae</taxon>
        <taxon>Novosphingobium</taxon>
    </lineage>
</organism>
<proteinExistence type="predicted"/>
<gene>
    <name evidence="3" type="ORF">MTR66_18075</name>
</gene>
<dbReference type="InterPro" id="IPR050879">
    <property type="entry name" value="Acyltransferase_3"/>
</dbReference>
<feature type="transmembrane region" description="Helical" evidence="1">
    <location>
        <begin position="290"/>
        <end position="314"/>
    </location>
</feature>
<evidence type="ECO:0000313" key="4">
    <source>
        <dbReference type="Proteomes" id="UP001202281"/>
    </source>
</evidence>
<reference evidence="3 4" key="1">
    <citation type="submission" date="2022-04" db="EMBL/GenBank/DDBJ databases">
        <title>Identification of a novel bacterium isolated from mangrove sediments.</title>
        <authorList>
            <person name="Pan X."/>
        </authorList>
    </citation>
    <scope>NUCLEOTIDE SEQUENCE [LARGE SCALE GENOMIC DNA]</scope>
    <source>
        <strain evidence="3 4">B2638</strain>
    </source>
</reference>
<dbReference type="GO" id="GO:0016746">
    <property type="term" value="F:acyltransferase activity"/>
    <property type="evidence" value="ECO:0007669"/>
    <property type="project" value="UniProtKB-KW"/>
</dbReference>
<keyword evidence="3" id="KW-0012">Acyltransferase</keyword>
<dbReference type="Pfam" id="PF01757">
    <property type="entry name" value="Acyl_transf_3"/>
    <property type="match status" value="1"/>
</dbReference>
<feature type="transmembrane region" description="Helical" evidence="1">
    <location>
        <begin position="111"/>
        <end position="129"/>
    </location>
</feature>
<keyword evidence="4" id="KW-1185">Reference proteome</keyword>
<keyword evidence="3" id="KW-0808">Transferase</keyword>
<evidence type="ECO:0000256" key="1">
    <source>
        <dbReference type="SAM" id="Phobius"/>
    </source>
</evidence>
<evidence type="ECO:0000259" key="2">
    <source>
        <dbReference type="Pfam" id="PF01757"/>
    </source>
</evidence>
<feature type="transmembrane region" description="Helical" evidence="1">
    <location>
        <begin position="62"/>
        <end position="82"/>
    </location>
</feature>
<dbReference type="Proteomes" id="UP001202281">
    <property type="component" value="Unassembled WGS sequence"/>
</dbReference>
<feature type="transmembrane region" description="Helical" evidence="1">
    <location>
        <begin position="200"/>
        <end position="217"/>
    </location>
</feature>
<feature type="transmembrane region" description="Helical" evidence="1">
    <location>
        <begin position="28"/>
        <end position="50"/>
    </location>
</feature>
<feature type="transmembrane region" description="Helical" evidence="1">
    <location>
        <begin position="175"/>
        <end position="193"/>
    </location>
</feature>
<keyword evidence="1" id="KW-0812">Transmembrane</keyword>
<keyword evidence="1" id="KW-1133">Transmembrane helix</keyword>
<feature type="transmembrane region" description="Helical" evidence="1">
    <location>
        <begin position="232"/>
        <end position="252"/>
    </location>
</feature>
<keyword evidence="1" id="KW-0472">Membrane</keyword>
<evidence type="ECO:0000313" key="3">
    <source>
        <dbReference type="EMBL" id="MCJ2188714.1"/>
    </source>
</evidence>
<comment type="caution">
    <text evidence="3">The sequence shown here is derived from an EMBL/GenBank/DDBJ whole genome shotgun (WGS) entry which is preliminary data.</text>
</comment>
<protein>
    <submittedName>
        <fullName evidence="3">Acyltransferase</fullName>
    </submittedName>
</protein>
<feature type="transmembrane region" description="Helical" evidence="1">
    <location>
        <begin position="136"/>
        <end position="155"/>
    </location>
</feature>
<dbReference type="EMBL" id="JALHLG010000044">
    <property type="protein sequence ID" value="MCJ2188714.1"/>
    <property type="molecule type" value="Genomic_DNA"/>
</dbReference>
<feature type="domain" description="Acyltransferase 3" evidence="2">
    <location>
        <begin position="11"/>
        <end position="311"/>
    </location>
</feature>
<dbReference type="InterPro" id="IPR002656">
    <property type="entry name" value="Acyl_transf_3_dom"/>
</dbReference>
<name>A0ABT0BVP4_9SPHN</name>
<feature type="transmembrane region" description="Helical" evidence="1">
    <location>
        <begin position="264"/>
        <end position="284"/>
    </location>
</feature>
<accession>A0ABT0BVP4</accession>
<dbReference type="PANTHER" id="PTHR23028:SF53">
    <property type="entry name" value="ACYL_TRANSF_3 DOMAIN-CONTAINING PROTEIN"/>
    <property type="match status" value="1"/>
</dbReference>